<proteinExistence type="inferred from homology"/>
<dbReference type="GO" id="GO:0016567">
    <property type="term" value="P:protein ubiquitination"/>
    <property type="evidence" value="ECO:0007669"/>
    <property type="project" value="UniProtKB-UniPathway"/>
</dbReference>
<dbReference type="InterPro" id="IPR031127">
    <property type="entry name" value="E3_UB_ligase_RBR"/>
</dbReference>
<dbReference type="GO" id="GO:0061630">
    <property type="term" value="F:ubiquitin protein ligase activity"/>
    <property type="evidence" value="ECO:0000318"/>
    <property type="project" value="GO_Central"/>
</dbReference>
<comment type="catalytic activity">
    <reaction evidence="1">
        <text>[E2 ubiquitin-conjugating enzyme]-S-ubiquitinyl-L-cysteine + [acceptor protein]-L-lysine = [E2 ubiquitin-conjugating enzyme]-L-cysteine + [acceptor protein]-N(6)-ubiquitinyl-L-lysine.</text>
        <dbReference type="EC" id="2.3.2.31"/>
    </reaction>
</comment>
<dbReference type="Gene3D" id="3.30.40.10">
    <property type="entry name" value="Zinc/RING finger domain, C3HC4 (zinc finger)"/>
    <property type="match status" value="1"/>
</dbReference>
<dbReference type="UniPathway" id="UPA00143"/>
<keyword evidence="9" id="KW-0677">Repeat</keyword>
<evidence type="ECO:0000256" key="14">
    <source>
        <dbReference type="SAM" id="MobiDB-lite"/>
    </source>
</evidence>
<dbReference type="Gene3D" id="1.20.120.1750">
    <property type="match status" value="1"/>
</dbReference>
<name>A0A2I4EHJ4_JUGRE</name>
<dbReference type="GO" id="GO:0004523">
    <property type="term" value="F:RNA-DNA hybrid ribonuclease activity"/>
    <property type="evidence" value="ECO:0007669"/>
    <property type="project" value="InterPro"/>
</dbReference>
<dbReference type="PROSITE" id="PS50089">
    <property type="entry name" value="ZF_RING_2"/>
    <property type="match status" value="1"/>
</dbReference>
<dbReference type="CDD" id="cd22582">
    <property type="entry name" value="BRcat_RBR_unk"/>
    <property type="match status" value="1"/>
</dbReference>
<dbReference type="InterPro" id="IPR017907">
    <property type="entry name" value="Znf_RING_CS"/>
</dbReference>
<dbReference type="Pfam" id="PF00097">
    <property type="entry name" value="zf-C3HC4"/>
    <property type="match status" value="1"/>
</dbReference>
<keyword evidence="13" id="KW-0175">Coiled coil</keyword>
<dbReference type="Proteomes" id="UP000235220">
    <property type="component" value="Chromosome 14"/>
</dbReference>
<evidence type="ECO:0000256" key="7">
    <source>
        <dbReference type="ARBA" id="ARBA00022679"/>
    </source>
</evidence>
<dbReference type="AlphaFoldDB" id="A0A2I4EHJ4"/>
<evidence type="ECO:0000256" key="11">
    <source>
        <dbReference type="ARBA" id="ARBA00022786"/>
    </source>
</evidence>
<dbReference type="GO" id="GO:0031624">
    <property type="term" value="F:ubiquitin conjugating enzyme binding"/>
    <property type="evidence" value="ECO:0000318"/>
    <property type="project" value="GO_Central"/>
</dbReference>
<evidence type="ECO:0000256" key="10">
    <source>
        <dbReference type="ARBA" id="ARBA00022771"/>
    </source>
</evidence>
<dbReference type="SUPFAM" id="SSF53098">
    <property type="entry name" value="Ribonuclease H-like"/>
    <property type="match status" value="1"/>
</dbReference>
<dbReference type="GO" id="GO:0003676">
    <property type="term" value="F:nucleic acid binding"/>
    <property type="evidence" value="ECO:0007669"/>
    <property type="project" value="InterPro"/>
</dbReference>
<dbReference type="Gene3D" id="3.30.420.10">
    <property type="entry name" value="Ribonuclease H-like superfamily/Ribonuclease H"/>
    <property type="match status" value="1"/>
</dbReference>
<gene>
    <name evidence="16" type="primary">LOC108989645</name>
</gene>
<dbReference type="SUPFAM" id="SSF57850">
    <property type="entry name" value="RING/U-box"/>
    <property type="match status" value="2"/>
</dbReference>
<dbReference type="GO" id="GO:0000151">
    <property type="term" value="C:ubiquitin ligase complex"/>
    <property type="evidence" value="ECO:0000318"/>
    <property type="project" value="GO_Central"/>
</dbReference>
<dbReference type="PANTHER" id="PTHR11685">
    <property type="entry name" value="RBR FAMILY RING FINGER AND IBR DOMAIN-CONTAINING"/>
    <property type="match status" value="1"/>
</dbReference>
<dbReference type="GeneID" id="108989645"/>
<keyword evidence="7" id="KW-0808">Transferase</keyword>
<keyword evidence="12" id="KW-0862">Zinc</keyword>
<dbReference type="SMART" id="SM00647">
    <property type="entry name" value="IBR"/>
    <property type="match status" value="2"/>
</dbReference>
<dbReference type="Gramene" id="Jr14_12980_p1">
    <property type="protein sequence ID" value="cds.Jr14_12980_p1"/>
    <property type="gene ID" value="Jr14_12980"/>
</dbReference>
<dbReference type="GO" id="GO:0005737">
    <property type="term" value="C:cytoplasm"/>
    <property type="evidence" value="ECO:0000318"/>
    <property type="project" value="GO_Central"/>
</dbReference>
<keyword evidence="10" id="KW-0863">Zinc-finger</keyword>
<evidence type="ECO:0000256" key="3">
    <source>
        <dbReference type="ARBA" id="ARBA00003976"/>
    </source>
</evidence>
<dbReference type="InterPro" id="IPR002867">
    <property type="entry name" value="IBR_dom"/>
</dbReference>
<dbReference type="InterPro" id="IPR018957">
    <property type="entry name" value="Znf_C3HC4_RING-type"/>
</dbReference>
<evidence type="ECO:0000256" key="4">
    <source>
        <dbReference type="ARBA" id="ARBA00004906"/>
    </source>
</evidence>
<dbReference type="InterPro" id="IPR044066">
    <property type="entry name" value="TRIAD_supradom"/>
</dbReference>
<reference evidence="16" key="1">
    <citation type="submission" date="2025-08" db="UniProtKB">
        <authorList>
            <consortium name="RefSeq"/>
        </authorList>
    </citation>
    <scope>IDENTIFICATION</scope>
    <source>
        <tissue evidence="16">Leaves</tissue>
    </source>
</reference>
<dbReference type="OrthoDB" id="9977870at2759"/>
<dbReference type="CDD" id="cd22584">
    <property type="entry name" value="Rcat_RBR_unk"/>
    <property type="match status" value="1"/>
</dbReference>
<evidence type="ECO:0000256" key="8">
    <source>
        <dbReference type="ARBA" id="ARBA00022723"/>
    </source>
</evidence>
<dbReference type="InterPro" id="IPR013083">
    <property type="entry name" value="Znf_RING/FYVE/PHD"/>
</dbReference>
<protein>
    <recommendedName>
        <fullName evidence="6">RBR-type E3 ubiquitin transferase</fullName>
        <ecNumber evidence="6">2.3.2.31</ecNumber>
    </recommendedName>
</protein>
<dbReference type="FunFam" id="1.20.120.1750:FF:000019">
    <property type="entry name" value="RBR-type E3 ubiquitin transferase"/>
    <property type="match status" value="1"/>
</dbReference>
<evidence type="ECO:0000313" key="16">
    <source>
        <dbReference type="RefSeq" id="XP_018818869.1"/>
    </source>
</evidence>
<evidence type="ECO:0000256" key="2">
    <source>
        <dbReference type="ARBA" id="ARBA00001947"/>
    </source>
</evidence>
<comment type="similarity">
    <text evidence="5">Belongs to the RBR family. Ariadne subfamily.</text>
</comment>
<dbReference type="PROSITE" id="PS00518">
    <property type="entry name" value="ZF_RING_1"/>
    <property type="match status" value="1"/>
</dbReference>
<dbReference type="PROSITE" id="PS51873">
    <property type="entry name" value="TRIAD"/>
    <property type="match status" value="1"/>
</dbReference>
<evidence type="ECO:0000256" key="12">
    <source>
        <dbReference type="ARBA" id="ARBA00022833"/>
    </source>
</evidence>
<evidence type="ECO:0000256" key="13">
    <source>
        <dbReference type="SAM" id="Coils"/>
    </source>
</evidence>
<feature type="coiled-coil region" evidence="13">
    <location>
        <begin position="212"/>
        <end position="239"/>
    </location>
</feature>
<keyword evidence="15" id="KW-1185">Reference proteome</keyword>
<dbReference type="STRING" id="51240.A0A2I4EHJ4"/>
<dbReference type="EC" id="2.3.2.31" evidence="6"/>
<dbReference type="FunFam" id="3.30.420.10:FF:000076">
    <property type="entry name" value="RBR-type E3 ubiquitin transferase"/>
    <property type="match status" value="1"/>
</dbReference>
<keyword evidence="11" id="KW-0833">Ubl conjugation pathway</keyword>
<accession>A0A2I4EHJ4</accession>
<feature type="compositionally biased region" description="Polar residues" evidence="14">
    <location>
        <begin position="51"/>
        <end position="67"/>
    </location>
</feature>
<feature type="region of interest" description="Disordered" evidence="14">
    <location>
        <begin position="48"/>
        <end position="72"/>
    </location>
</feature>
<dbReference type="Pfam" id="PF01485">
    <property type="entry name" value="IBR"/>
    <property type="match status" value="2"/>
</dbReference>
<dbReference type="InterPro" id="IPR012337">
    <property type="entry name" value="RNaseH-like_sf"/>
</dbReference>
<dbReference type="InterPro" id="IPR036397">
    <property type="entry name" value="RNaseH_sf"/>
</dbReference>
<dbReference type="GO" id="GO:0006511">
    <property type="term" value="P:ubiquitin-dependent protein catabolic process"/>
    <property type="evidence" value="ECO:0000318"/>
    <property type="project" value="GO_Central"/>
</dbReference>
<comment type="function">
    <text evidence="3">Might act as an E3 ubiquitin-protein ligase, or as part of E3 complex, which accepts ubiquitin from specific E2 ubiquitin-conjugating enzymes and then transfers it to substrates.</text>
</comment>
<sequence>MAKSSVMDDLNAALSEQSRALKVAKTLDSDLDLAFKLQMQEAMSASIALGPSSSRGKAQKPQPNDVVSSPYDDSRDVAATLMLQEVDRVMRELEDRKQSELEMRKMREDLDLRIHDQKLAAEILNISDEEWKINGDNYHRPYRMKASSSSSSSSSTVLVDTECFRLYFKGLVSEESVRDMKVTVAGAGVAICDPRDSLILEARKNVEALVDGQVVTNEVAELEALIEGLENALSLDLKRLTFFCDDYMLYQYVTGRVLPRQSHVVTLVNQVTLLQRKFVFCNPSFVARNDIKFAFKSARDAVVSQITWPEETSKGKSLKETCVICFEDTDANKMFSVDGCLHRYCFSCMKQHVEVKLLNGMGAKCPHEGCNSEVNVDSCGKFLAPQLVEVMTQRMKESSIPVIQRVYCPYPRCSALMSKSEVLQYTKNINVTAEQSGLRKCMKCHYFFCINCKVPWHFKMSCYDYKRSNPHSHPEDAKLKSLATTKHWRQCQKCNHVIELAEGCYHITCRCGYEFCYTCGAQWKNKKATCSCPIWDVRNIIRDEQRRR</sequence>
<evidence type="ECO:0000256" key="1">
    <source>
        <dbReference type="ARBA" id="ARBA00001798"/>
    </source>
</evidence>
<dbReference type="GO" id="GO:0008270">
    <property type="term" value="F:zinc ion binding"/>
    <property type="evidence" value="ECO:0007669"/>
    <property type="project" value="UniProtKB-KW"/>
</dbReference>
<dbReference type="InterPro" id="IPR001841">
    <property type="entry name" value="Znf_RING"/>
</dbReference>
<evidence type="ECO:0000256" key="5">
    <source>
        <dbReference type="ARBA" id="ARBA00005884"/>
    </source>
</evidence>
<comment type="cofactor">
    <cofactor evidence="2">
        <name>Zn(2+)</name>
        <dbReference type="ChEBI" id="CHEBI:29105"/>
    </cofactor>
</comment>
<dbReference type="InterPro" id="IPR002156">
    <property type="entry name" value="RNaseH_domain"/>
</dbReference>
<evidence type="ECO:0000256" key="9">
    <source>
        <dbReference type="ARBA" id="ARBA00022737"/>
    </source>
</evidence>
<dbReference type="Pfam" id="PF13456">
    <property type="entry name" value="RVT_3"/>
    <property type="match status" value="1"/>
</dbReference>
<dbReference type="FunCoup" id="A0A2I4EHJ4">
    <property type="interactions" value="971"/>
</dbReference>
<comment type="pathway">
    <text evidence="4">Protein modification; protein ubiquitination.</text>
</comment>
<dbReference type="KEGG" id="jre:108989645"/>
<keyword evidence="8" id="KW-0479">Metal-binding</keyword>
<dbReference type="RefSeq" id="XP_018818869.1">
    <property type="nucleotide sequence ID" value="XM_018963324.2"/>
</dbReference>
<evidence type="ECO:0000256" key="6">
    <source>
        <dbReference type="ARBA" id="ARBA00012251"/>
    </source>
</evidence>
<organism evidence="15 16">
    <name type="scientific">Juglans regia</name>
    <name type="common">English walnut</name>
    <dbReference type="NCBI Taxonomy" id="51240"/>
    <lineage>
        <taxon>Eukaryota</taxon>
        <taxon>Viridiplantae</taxon>
        <taxon>Streptophyta</taxon>
        <taxon>Embryophyta</taxon>
        <taxon>Tracheophyta</taxon>
        <taxon>Spermatophyta</taxon>
        <taxon>Magnoliopsida</taxon>
        <taxon>eudicotyledons</taxon>
        <taxon>Gunneridae</taxon>
        <taxon>Pentapetalae</taxon>
        <taxon>rosids</taxon>
        <taxon>fabids</taxon>
        <taxon>Fagales</taxon>
        <taxon>Juglandaceae</taxon>
        <taxon>Juglans</taxon>
    </lineage>
</organism>
<evidence type="ECO:0000313" key="15">
    <source>
        <dbReference type="Proteomes" id="UP000235220"/>
    </source>
</evidence>
<dbReference type="FunFam" id="3.30.40.10:FF:000230">
    <property type="entry name" value="RBR-type E3 ubiquitin transferase"/>
    <property type="match status" value="1"/>
</dbReference>